<evidence type="ECO:0000313" key="2">
    <source>
        <dbReference type="Proteomes" id="UP000054092"/>
    </source>
</evidence>
<organism evidence="1 2">
    <name type="scientific">Mesotoga prima</name>
    <dbReference type="NCBI Taxonomy" id="1184387"/>
    <lineage>
        <taxon>Bacteria</taxon>
        <taxon>Thermotogati</taxon>
        <taxon>Thermotogota</taxon>
        <taxon>Thermotogae</taxon>
        <taxon>Kosmotogales</taxon>
        <taxon>Kosmotogaceae</taxon>
        <taxon>Mesotoga</taxon>
    </lineage>
</organism>
<dbReference type="GO" id="GO:0005975">
    <property type="term" value="P:carbohydrate metabolic process"/>
    <property type="evidence" value="ECO:0007669"/>
    <property type="project" value="InterPro"/>
</dbReference>
<comment type="caution">
    <text evidence="1">The sequence shown here is derived from an EMBL/GenBank/DDBJ whole genome shotgun (WGS) entry which is preliminary data.</text>
</comment>
<dbReference type="InterPro" id="IPR008928">
    <property type="entry name" value="6-hairpin_glycosidase_sf"/>
</dbReference>
<reference evidence="2" key="1">
    <citation type="journal article" date="2015" name="MBio">
        <title>Genome-Resolved Metagenomic Analysis Reveals Roles for Candidate Phyla and Other Microbial Community Members in Biogeochemical Transformations in Oil Reservoirs.</title>
        <authorList>
            <person name="Hu P."/>
            <person name="Tom L."/>
            <person name="Singh A."/>
            <person name="Thomas B.C."/>
            <person name="Baker B.J."/>
            <person name="Piceno Y.M."/>
            <person name="Andersen G.L."/>
            <person name="Banfield J.F."/>
        </authorList>
    </citation>
    <scope>NUCLEOTIDE SEQUENCE [LARGE SCALE GENOMIC DNA]</scope>
</reference>
<evidence type="ECO:0000313" key="1">
    <source>
        <dbReference type="EMBL" id="KUK80431.1"/>
    </source>
</evidence>
<gene>
    <name evidence="1" type="ORF">XD94_0980</name>
</gene>
<accession>A0A101HP26</accession>
<sequence length="144" mass="16207">MKKVIVLLLSLASVLLIGMEVQLNLGHLEFLRDEFSIENVTRVGYWIYADRLPDGSYKHADAPGEGVTCVDDVARAAILYLRLFETSGNPEYFGRAKEALEFVLSMQDVDGDFYNFVFEDGRINLNGPTSRKGGNWWAARALWA</sequence>
<feature type="non-terminal residue" evidence="1">
    <location>
        <position position="144"/>
    </location>
</feature>
<proteinExistence type="predicted"/>
<dbReference type="SUPFAM" id="SSF48208">
    <property type="entry name" value="Six-hairpin glycosidases"/>
    <property type="match status" value="1"/>
</dbReference>
<dbReference type="Proteomes" id="UP000054092">
    <property type="component" value="Unassembled WGS sequence"/>
</dbReference>
<dbReference type="AlphaFoldDB" id="A0A101HP26"/>
<dbReference type="EMBL" id="LGGP01000157">
    <property type="protein sequence ID" value="KUK80431.1"/>
    <property type="molecule type" value="Genomic_DNA"/>
</dbReference>
<name>A0A101HP26_9BACT</name>
<protein>
    <submittedName>
        <fullName evidence="1">Uncharacterized protein</fullName>
    </submittedName>
</protein>